<evidence type="ECO:0000256" key="1">
    <source>
        <dbReference type="SAM" id="Phobius"/>
    </source>
</evidence>
<name>A0A1Y2CEK0_9FUNG</name>
<keyword evidence="1" id="KW-1133">Transmembrane helix</keyword>
<accession>A0A1Y2CEK0</accession>
<keyword evidence="1" id="KW-0812">Transmembrane</keyword>
<proteinExistence type="predicted"/>
<protein>
    <submittedName>
        <fullName evidence="2">Uncharacterized protein</fullName>
    </submittedName>
</protein>
<sequence length="122" mass="13380">MGIVFLSQFPSRWGESPTSIMFSVLSIATGSYVVLVELFILGIYLKYLLVCKREESVDVFRLIILSGYGILSCLVLMVLEVMMAIAGNLQGASLEVAIACISGQFICPLLYTYIQLGMKLAL</sequence>
<comment type="caution">
    <text evidence="2">The sequence shown here is derived from an EMBL/GenBank/DDBJ whole genome shotgun (WGS) entry which is preliminary data.</text>
</comment>
<feature type="non-terminal residue" evidence="2">
    <location>
        <position position="122"/>
    </location>
</feature>
<feature type="transmembrane region" description="Helical" evidence="1">
    <location>
        <begin position="59"/>
        <end position="86"/>
    </location>
</feature>
<dbReference type="AlphaFoldDB" id="A0A1Y2CEK0"/>
<feature type="transmembrane region" description="Helical" evidence="1">
    <location>
        <begin position="20"/>
        <end position="47"/>
    </location>
</feature>
<keyword evidence="1" id="KW-0472">Membrane</keyword>
<evidence type="ECO:0000313" key="3">
    <source>
        <dbReference type="Proteomes" id="UP000193642"/>
    </source>
</evidence>
<keyword evidence="3" id="KW-1185">Reference proteome</keyword>
<gene>
    <name evidence="2" type="ORF">BCR33DRAFT_716175</name>
</gene>
<dbReference type="Proteomes" id="UP000193642">
    <property type="component" value="Unassembled WGS sequence"/>
</dbReference>
<dbReference type="EMBL" id="MCGO01000019">
    <property type="protein sequence ID" value="ORY45490.1"/>
    <property type="molecule type" value="Genomic_DNA"/>
</dbReference>
<reference evidence="2 3" key="1">
    <citation type="submission" date="2016-07" db="EMBL/GenBank/DDBJ databases">
        <title>Pervasive Adenine N6-methylation of Active Genes in Fungi.</title>
        <authorList>
            <consortium name="DOE Joint Genome Institute"/>
            <person name="Mondo S.J."/>
            <person name="Dannebaum R.O."/>
            <person name="Kuo R.C."/>
            <person name="Labutti K."/>
            <person name="Haridas S."/>
            <person name="Kuo A."/>
            <person name="Salamov A."/>
            <person name="Ahrendt S.R."/>
            <person name="Lipzen A."/>
            <person name="Sullivan W."/>
            <person name="Andreopoulos W.B."/>
            <person name="Clum A."/>
            <person name="Lindquist E."/>
            <person name="Daum C."/>
            <person name="Ramamoorthy G.K."/>
            <person name="Gryganskyi A."/>
            <person name="Culley D."/>
            <person name="Magnuson J.K."/>
            <person name="James T.Y."/>
            <person name="O'Malley M.A."/>
            <person name="Stajich J.E."/>
            <person name="Spatafora J.W."/>
            <person name="Visel A."/>
            <person name="Grigoriev I.V."/>
        </authorList>
    </citation>
    <scope>NUCLEOTIDE SEQUENCE [LARGE SCALE GENOMIC DNA]</scope>
    <source>
        <strain evidence="2 3">JEL800</strain>
    </source>
</reference>
<feature type="transmembrane region" description="Helical" evidence="1">
    <location>
        <begin position="92"/>
        <end position="114"/>
    </location>
</feature>
<organism evidence="2 3">
    <name type="scientific">Rhizoclosmatium globosum</name>
    <dbReference type="NCBI Taxonomy" id="329046"/>
    <lineage>
        <taxon>Eukaryota</taxon>
        <taxon>Fungi</taxon>
        <taxon>Fungi incertae sedis</taxon>
        <taxon>Chytridiomycota</taxon>
        <taxon>Chytridiomycota incertae sedis</taxon>
        <taxon>Chytridiomycetes</taxon>
        <taxon>Chytridiales</taxon>
        <taxon>Chytriomycetaceae</taxon>
        <taxon>Rhizoclosmatium</taxon>
    </lineage>
</organism>
<evidence type="ECO:0000313" key="2">
    <source>
        <dbReference type="EMBL" id="ORY45490.1"/>
    </source>
</evidence>